<dbReference type="InterPro" id="IPR020103">
    <property type="entry name" value="PsdUridine_synth_cat_dom_sf"/>
</dbReference>
<name>A0A8C3A5Q1_CYCLU</name>
<reference evidence="2" key="1">
    <citation type="submission" date="2025-08" db="UniProtKB">
        <authorList>
            <consortium name="Ensembl"/>
        </authorList>
    </citation>
    <scope>IDENTIFICATION</scope>
</reference>
<dbReference type="InterPro" id="IPR014780">
    <property type="entry name" value="tRNA_psdUridine_synth_TruB"/>
</dbReference>
<accession>A0A8C3A5Q1</accession>
<dbReference type="GO" id="GO:0009982">
    <property type="term" value="F:pseudouridine synthase activity"/>
    <property type="evidence" value="ECO:0007669"/>
    <property type="project" value="InterPro"/>
</dbReference>
<keyword evidence="3" id="KW-1185">Reference proteome</keyword>
<organism evidence="2 3">
    <name type="scientific">Cyclopterus lumpus</name>
    <name type="common">Lumpsucker</name>
    <dbReference type="NCBI Taxonomy" id="8103"/>
    <lineage>
        <taxon>Eukaryota</taxon>
        <taxon>Metazoa</taxon>
        <taxon>Chordata</taxon>
        <taxon>Craniata</taxon>
        <taxon>Vertebrata</taxon>
        <taxon>Euteleostomi</taxon>
        <taxon>Actinopterygii</taxon>
        <taxon>Neopterygii</taxon>
        <taxon>Teleostei</taxon>
        <taxon>Neoteleostei</taxon>
        <taxon>Acanthomorphata</taxon>
        <taxon>Eupercaria</taxon>
        <taxon>Perciformes</taxon>
        <taxon>Cottioidei</taxon>
        <taxon>Cottales</taxon>
        <taxon>Cyclopteridae</taxon>
        <taxon>Cyclopterus</taxon>
    </lineage>
</organism>
<proteinExistence type="predicted"/>
<dbReference type="GO" id="GO:0006400">
    <property type="term" value="P:tRNA modification"/>
    <property type="evidence" value="ECO:0007669"/>
    <property type="project" value="TreeGrafter"/>
</dbReference>
<evidence type="ECO:0008006" key="4">
    <source>
        <dbReference type="Google" id="ProtNLM"/>
    </source>
</evidence>
<dbReference type="GO" id="GO:0005634">
    <property type="term" value="C:nucleus"/>
    <property type="evidence" value="ECO:0007669"/>
    <property type="project" value="TreeGrafter"/>
</dbReference>
<feature type="region of interest" description="Disordered" evidence="1">
    <location>
        <begin position="51"/>
        <end position="72"/>
    </location>
</feature>
<dbReference type="Gene3D" id="3.30.2350.10">
    <property type="entry name" value="Pseudouridine synthase"/>
    <property type="match status" value="1"/>
</dbReference>
<reference evidence="2" key="2">
    <citation type="submission" date="2025-09" db="UniProtKB">
        <authorList>
            <consortium name="Ensembl"/>
        </authorList>
    </citation>
    <scope>IDENTIFICATION</scope>
</reference>
<dbReference type="SUPFAM" id="SSF55120">
    <property type="entry name" value="Pseudouridine synthase"/>
    <property type="match status" value="1"/>
</dbReference>
<dbReference type="GO" id="GO:1990481">
    <property type="term" value="P:mRNA pseudouridine synthesis"/>
    <property type="evidence" value="ECO:0007669"/>
    <property type="project" value="TreeGrafter"/>
</dbReference>
<dbReference type="GeneTree" id="ENSGT00940000178866"/>
<dbReference type="Ensembl" id="ENSCLMT00005037862.1">
    <property type="protein sequence ID" value="ENSCLMP00005036423.1"/>
    <property type="gene ID" value="ENSCLMG00005017393.1"/>
</dbReference>
<dbReference type="GO" id="GO:0003723">
    <property type="term" value="F:RNA binding"/>
    <property type="evidence" value="ECO:0007669"/>
    <property type="project" value="InterPro"/>
</dbReference>
<protein>
    <recommendedName>
        <fullName evidence="4">tRNA pseudouridine synthase 1</fullName>
    </recommendedName>
</protein>
<evidence type="ECO:0000313" key="2">
    <source>
        <dbReference type="Ensembl" id="ENSCLMP00005036423.1"/>
    </source>
</evidence>
<evidence type="ECO:0000256" key="1">
    <source>
        <dbReference type="SAM" id="MobiDB-lite"/>
    </source>
</evidence>
<dbReference type="Proteomes" id="UP000694565">
    <property type="component" value="Unplaced"/>
</dbReference>
<dbReference type="AlphaFoldDB" id="A0A8C3A5Q1"/>
<dbReference type="PANTHER" id="PTHR13767">
    <property type="entry name" value="TRNA-PSEUDOURIDINE SYNTHASE"/>
    <property type="match status" value="1"/>
</dbReference>
<evidence type="ECO:0000313" key="3">
    <source>
        <dbReference type="Proteomes" id="UP000694565"/>
    </source>
</evidence>
<dbReference type="PANTHER" id="PTHR13767:SF2">
    <property type="entry name" value="PSEUDOURIDYLATE SYNTHASE TRUB1"/>
    <property type="match status" value="1"/>
</dbReference>
<sequence>MAGSIHNTAAPITSSLSKLQSLNGLFAIYKKQGPTSADVLNTLKEVLLKEAGVKNPNPRKRKKQSLKMGHGGTLDSSASGVLGKRWSVRVCVCV</sequence>